<dbReference type="Pfam" id="PF00440">
    <property type="entry name" value="TetR_N"/>
    <property type="match status" value="1"/>
</dbReference>
<dbReference type="GO" id="GO:0003677">
    <property type="term" value="F:DNA binding"/>
    <property type="evidence" value="ECO:0007669"/>
    <property type="project" value="UniProtKB-KW"/>
</dbReference>
<organism evidence="4 5">
    <name type="scientific">Arthrobacter wenxiniae</name>
    <dbReference type="NCBI Taxonomy" id="2713570"/>
    <lineage>
        <taxon>Bacteria</taxon>
        <taxon>Bacillati</taxon>
        <taxon>Actinomycetota</taxon>
        <taxon>Actinomycetes</taxon>
        <taxon>Micrococcales</taxon>
        <taxon>Micrococcaceae</taxon>
        <taxon>Arthrobacter</taxon>
    </lineage>
</organism>
<feature type="domain" description="HTH tetR-type" evidence="3">
    <location>
        <begin position="2"/>
        <end position="33"/>
    </location>
</feature>
<evidence type="ECO:0000313" key="4">
    <source>
        <dbReference type="EMBL" id="NVM95827.1"/>
    </source>
</evidence>
<keyword evidence="1" id="KW-0238">DNA-binding</keyword>
<sequence>MATAREQFSANGHSATTIESLATGAGVAIQTIYNPVGNQPALPAAALDAASGPDAPATVPESCANVPPARPASPAWWACSPTGSPGPCPAATASSQPSDRRPPPPSLPWLRCGTGARGREWGATWRPPPPSAGVAGSATG</sequence>
<dbReference type="AlphaFoldDB" id="A0A7Y7LZB8"/>
<evidence type="ECO:0000256" key="1">
    <source>
        <dbReference type="ARBA" id="ARBA00023125"/>
    </source>
</evidence>
<keyword evidence="5" id="KW-1185">Reference proteome</keyword>
<evidence type="ECO:0000259" key="3">
    <source>
        <dbReference type="Pfam" id="PF00440"/>
    </source>
</evidence>
<accession>A0A7Y7LZB8</accession>
<feature type="compositionally biased region" description="Low complexity" evidence="2">
    <location>
        <begin position="48"/>
        <end position="57"/>
    </location>
</feature>
<proteinExistence type="predicted"/>
<dbReference type="Gene3D" id="1.10.357.10">
    <property type="entry name" value="Tetracycline Repressor, domain 2"/>
    <property type="match status" value="1"/>
</dbReference>
<dbReference type="Proteomes" id="UP000543556">
    <property type="component" value="Unassembled WGS sequence"/>
</dbReference>
<feature type="region of interest" description="Disordered" evidence="2">
    <location>
        <begin position="48"/>
        <end position="140"/>
    </location>
</feature>
<dbReference type="SUPFAM" id="SSF46689">
    <property type="entry name" value="Homeodomain-like"/>
    <property type="match status" value="1"/>
</dbReference>
<comment type="caution">
    <text evidence="4">The sequence shown here is derived from an EMBL/GenBank/DDBJ whole genome shotgun (WGS) entry which is preliminary data.</text>
</comment>
<name>A0A7Y7LZB8_9MICC</name>
<gene>
    <name evidence="4" type="ORF">G6034_13070</name>
</gene>
<feature type="compositionally biased region" description="Low complexity" evidence="2">
    <location>
        <begin position="72"/>
        <end position="81"/>
    </location>
</feature>
<dbReference type="EMBL" id="JAAMFM010000020">
    <property type="protein sequence ID" value="NVM95827.1"/>
    <property type="molecule type" value="Genomic_DNA"/>
</dbReference>
<evidence type="ECO:0000313" key="5">
    <source>
        <dbReference type="Proteomes" id="UP000543556"/>
    </source>
</evidence>
<dbReference type="InterPro" id="IPR001647">
    <property type="entry name" value="HTH_TetR"/>
</dbReference>
<reference evidence="4 5" key="1">
    <citation type="submission" date="2020-02" db="EMBL/GenBank/DDBJ databases">
        <title>Genome sequence of strain AETb3-4.</title>
        <authorList>
            <person name="Gao J."/>
            <person name="Zhang X."/>
        </authorList>
    </citation>
    <scope>NUCLEOTIDE SEQUENCE [LARGE SCALE GENOMIC DNA]</scope>
    <source>
        <strain evidence="4 5">AETb3-4</strain>
    </source>
</reference>
<protein>
    <submittedName>
        <fullName evidence="4">Helix-turn-helix transcriptional regulator</fullName>
    </submittedName>
</protein>
<dbReference type="InterPro" id="IPR009057">
    <property type="entry name" value="Homeodomain-like_sf"/>
</dbReference>
<evidence type="ECO:0000256" key="2">
    <source>
        <dbReference type="SAM" id="MobiDB-lite"/>
    </source>
</evidence>